<evidence type="ECO:0000256" key="2">
    <source>
        <dbReference type="ARBA" id="ARBA00022801"/>
    </source>
</evidence>
<dbReference type="AlphaFoldDB" id="A0A6G1I083"/>
<dbReference type="CDD" id="cd14497">
    <property type="entry name" value="PTP_PTEN-like"/>
    <property type="match status" value="1"/>
</dbReference>
<protein>
    <recommendedName>
        <fullName evidence="1">phosphatidylinositol-3,4,5-trisphosphate 3-phosphatase</fullName>
        <ecNumber evidence="1">3.1.3.67</ecNumber>
    </recommendedName>
</protein>
<feature type="compositionally biased region" description="Basic and acidic residues" evidence="3">
    <location>
        <begin position="443"/>
        <end position="454"/>
    </location>
</feature>
<dbReference type="GO" id="GO:0005829">
    <property type="term" value="C:cytosol"/>
    <property type="evidence" value="ECO:0007669"/>
    <property type="project" value="TreeGrafter"/>
</dbReference>
<sequence length="481" mass="52359">MANILRQIVAGPRSRHPEANLDLCYVTDTIIATSGPSSTYPRLAYRNPLNELIKFLDTKHGPANWCIWEFRAEGTGYPDDAVRGRIWHFPWPDHHPPPFALVPRIVASMREWVKGGPGGGEAGPGPRVVVVHCKAGKGRSGTASCAYLLSEEGWSVQDAIKRFTERRMRPGWGEGVSIPSQLRWLTYVDRWVNGGKVYVEREVEVVEVQVWGLRDGAKLAIRGFRDEGKVIETVHEFTKDERRVTRGEVKSFGFANAVFQLISGGNGGSGRASPAPSTSSRKAKKKKGSTDSLPTDKDGSKDTASGTSREASPDANDDDDTTDATFIPSTPIILKSSDVNLSVERRAKGPASWNVVTSVAHVWFNTYFEGQGPERRMAAQAAGKGEGAEPGTDSPPNTSPEADAESSGIFHITWDKMDGIKGSSRKGVRAFDRVAVVWRVRPSREVIPEPKAGEKVQQAQAADWKGAGEAETEGDEEGVQA</sequence>
<dbReference type="InterPro" id="IPR029023">
    <property type="entry name" value="Tensin_phosphatase"/>
</dbReference>
<dbReference type="GO" id="GO:0016314">
    <property type="term" value="F:phosphatidylinositol-3,4,5-trisphosphate 3-phosphatase activity"/>
    <property type="evidence" value="ECO:0007669"/>
    <property type="project" value="UniProtKB-EC"/>
</dbReference>
<evidence type="ECO:0000256" key="3">
    <source>
        <dbReference type="SAM" id="MobiDB-lite"/>
    </source>
</evidence>
<name>A0A6G1I083_9PEZI</name>
<feature type="domain" description="Tyrosine specific protein phosphatases" evidence="4">
    <location>
        <begin position="103"/>
        <end position="167"/>
    </location>
</feature>
<dbReference type="GO" id="GO:0005886">
    <property type="term" value="C:plasma membrane"/>
    <property type="evidence" value="ECO:0007669"/>
    <property type="project" value="TreeGrafter"/>
</dbReference>
<dbReference type="GO" id="GO:0051896">
    <property type="term" value="P:regulation of phosphatidylinositol 3-kinase/protein kinase B signal transduction"/>
    <property type="evidence" value="ECO:0007669"/>
    <property type="project" value="TreeGrafter"/>
</dbReference>
<organism evidence="6 7">
    <name type="scientific">Trichodelitschia bisporula</name>
    <dbReference type="NCBI Taxonomy" id="703511"/>
    <lineage>
        <taxon>Eukaryota</taxon>
        <taxon>Fungi</taxon>
        <taxon>Dikarya</taxon>
        <taxon>Ascomycota</taxon>
        <taxon>Pezizomycotina</taxon>
        <taxon>Dothideomycetes</taxon>
        <taxon>Dothideomycetes incertae sedis</taxon>
        <taxon>Phaeotrichales</taxon>
        <taxon>Phaeotrichaceae</taxon>
        <taxon>Trichodelitschia</taxon>
    </lineage>
</organism>
<dbReference type="PANTHER" id="PTHR12305">
    <property type="entry name" value="PHOSPHATASE WITH HOMOLOGY TO TENSIN"/>
    <property type="match status" value="1"/>
</dbReference>
<dbReference type="InterPro" id="IPR016130">
    <property type="entry name" value="Tyr_Pase_AS"/>
</dbReference>
<feature type="region of interest" description="Disordered" evidence="3">
    <location>
        <begin position="443"/>
        <end position="481"/>
    </location>
</feature>
<reference evidence="6" key="1">
    <citation type="journal article" date="2020" name="Stud. Mycol.">
        <title>101 Dothideomycetes genomes: a test case for predicting lifestyles and emergence of pathogens.</title>
        <authorList>
            <person name="Haridas S."/>
            <person name="Albert R."/>
            <person name="Binder M."/>
            <person name="Bloem J."/>
            <person name="Labutti K."/>
            <person name="Salamov A."/>
            <person name="Andreopoulos B."/>
            <person name="Baker S."/>
            <person name="Barry K."/>
            <person name="Bills G."/>
            <person name="Bluhm B."/>
            <person name="Cannon C."/>
            <person name="Castanera R."/>
            <person name="Culley D."/>
            <person name="Daum C."/>
            <person name="Ezra D."/>
            <person name="Gonzalez J."/>
            <person name="Henrissat B."/>
            <person name="Kuo A."/>
            <person name="Liang C."/>
            <person name="Lipzen A."/>
            <person name="Lutzoni F."/>
            <person name="Magnuson J."/>
            <person name="Mondo S."/>
            <person name="Nolan M."/>
            <person name="Ohm R."/>
            <person name="Pangilinan J."/>
            <person name="Park H.-J."/>
            <person name="Ramirez L."/>
            <person name="Alfaro M."/>
            <person name="Sun H."/>
            <person name="Tritt A."/>
            <person name="Yoshinaga Y."/>
            <person name="Zwiers L.-H."/>
            <person name="Turgeon B."/>
            <person name="Goodwin S."/>
            <person name="Spatafora J."/>
            <person name="Crous P."/>
            <person name="Grigoriev I."/>
        </authorList>
    </citation>
    <scope>NUCLEOTIDE SEQUENCE</scope>
    <source>
        <strain evidence="6">CBS 262.69</strain>
    </source>
</reference>
<dbReference type="EC" id="3.1.3.67" evidence="1"/>
<keyword evidence="7" id="KW-1185">Reference proteome</keyword>
<dbReference type="InterPro" id="IPR000387">
    <property type="entry name" value="Tyr_Pase_dom"/>
</dbReference>
<evidence type="ECO:0000256" key="1">
    <source>
        <dbReference type="ARBA" id="ARBA00013015"/>
    </source>
</evidence>
<accession>A0A6G1I083</accession>
<evidence type="ECO:0000259" key="4">
    <source>
        <dbReference type="PROSITE" id="PS50056"/>
    </source>
</evidence>
<evidence type="ECO:0000313" key="6">
    <source>
        <dbReference type="EMBL" id="KAF2401723.1"/>
    </source>
</evidence>
<dbReference type="InterPro" id="IPR029021">
    <property type="entry name" value="Prot-tyrosine_phosphatase-like"/>
</dbReference>
<feature type="region of interest" description="Disordered" evidence="3">
    <location>
        <begin position="265"/>
        <end position="327"/>
    </location>
</feature>
<dbReference type="Proteomes" id="UP000799640">
    <property type="component" value="Unassembled WGS sequence"/>
</dbReference>
<feature type="domain" description="Phosphatase tensin-type" evidence="5">
    <location>
        <begin position="12"/>
        <end position="195"/>
    </location>
</feature>
<keyword evidence="2" id="KW-0378">Hydrolase</keyword>
<dbReference type="InterPro" id="IPR051281">
    <property type="entry name" value="Dual-spec_lipid-protein_phosph"/>
</dbReference>
<dbReference type="GO" id="GO:0046856">
    <property type="term" value="P:phosphatidylinositol dephosphorylation"/>
    <property type="evidence" value="ECO:0007669"/>
    <property type="project" value="TreeGrafter"/>
</dbReference>
<dbReference type="EMBL" id="ML996692">
    <property type="protein sequence ID" value="KAF2401723.1"/>
    <property type="molecule type" value="Genomic_DNA"/>
</dbReference>
<dbReference type="PROSITE" id="PS50056">
    <property type="entry name" value="TYR_PHOSPHATASE_2"/>
    <property type="match status" value="1"/>
</dbReference>
<feature type="region of interest" description="Disordered" evidence="3">
    <location>
        <begin position="375"/>
        <end position="405"/>
    </location>
</feature>
<gene>
    <name evidence="6" type="ORF">EJ06DRAFT_491475</name>
</gene>
<dbReference type="PROSITE" id="PS00383">
    <property type="entry name" value="TYR_PHOSPHATASE_1"/>
    <property type="match status" value="1"/>
</dbReference>
<dbReference type="SUPFAM" id="SSF52799">
    <property type="entry name" value="(Phosphotyrosine protein) phosphatases II"/>
    <property type="match status" value="1"/>
</dbReference>
<dbReference type="GO" id="GO:0042995">
    <property type="term" value="C:cell projection"/>
    <property type="evidence" value="ECO:0007669"/>
    <property type="project" value="TreeGrafter"/>
</dbReference>
<dbReference type="GO" id="GO:0004725">
    <property type="term" value="F:protein tyrosine phosphatase activity"/>
    <property type="evidence" value="ECO:0007669"/>
    <property type="project" value="TreeGrafter"/>
</dbReference>
<evidence type="ECO:0000313" key="7">
    <source>
        <dbReference type="Proteomes" id="UP000799640"/>
    </source>
</evidence>
<feature type="compositionally biased region" description="Acidic residues" evidence="3">
    <location>
        <begin position="470"/>
        <end position="481"/>
    </location>
</feature>
<dbReference type="GO" id="GO:0043491">
    <property type="term" value="P:phosphatidylinositol 3-kinase/protein kinase B signal transduction"/>
    <property type="evidence" value="ECO:0007669"/>
    <property type="project" value="TreeGrafter"/>
</dbReference>
<dbReference type="GO" id="GO:0005634">
    <property type="term" value="C:nucleus"/>
    <property type="evidence" value="ECO:0007669"/>
    <property type="project" value="TreeGrafter"/>
</dbReference>
<proteinExistence type="predicted"/>
<dbReference type="Gene3D" id="3.90.190.10">
    <property type="entry name" value="Protein tyrosine phosphatase superfamily"/>
    <property type="match status" value="1"/>
</dbReference>
<dbReference type="InterPro" id="IPR000340">
    <property type="entry name" value="Dual-sp_phosphatase_cat-dom"/>
</dbReference>
<evidence type="ECO:0000259" key="5">
    <source>
        <dbReference type="PROSITE" id="PS51181"/>
    </source>
</evidence>
<dbReference type="PANTHER" id="PTHR12305:SF81">
    <property type="entry name" value="PHOSPHATIDYLINOSITOL 3,4,5-TRISPHOSPHATE 3-PHOSPHATASE AND DUAL-SPECIFICITY PROTEIN PHOSPHATASE PTEN"/>
    <property type="match status" value="1"/>
</dbReference>
<dbReference type="Pfam" id="PF00782">
    <property type="entry name" value="DSPc"/>
    <property type="match status" value="1"/>
</dbReference>
<feature type="non-terminal residue" evidence="6">
    <location>
        <position position="481"/>
    </location>
</feature>
<dbReference type="OrthoDB" id="16692at2759"/>
<dbReference type="PROSITE" id="PS51181">
    <property type="entry name" value="PPASE_TENSIN"/>
    <property type="match status" value="1"/>
</dbReference>